<feature type="domain" description="Secretion system C-terminal sorting" evidence="1">
    <location>
        <begin position="145"/>
        <end position="221"/>
    </location>
</feature>
<evidence type="ECO:0000259" key="1">
    <source>
        <dbReference type="Pfam" id="PF18962"/>
    </source>
</evidence>
<proteinExistence type="predicted"/>
<organism evidence="2">
    <name type="scientific">Ignavibacterium album</name>
    <dbReference type="NCBI Taxonomy" id="591197"/>
    <lineage>
        <taxon>Bacteria</taxon>
        <taxon>Pseudomonadati</taxon>
        <taxon>Ignavibacteriota</taxon>
        <taxon>Ignavibacteria</taxon>
        <taxon>Ignavibacteriales</taxon>
        <taxon>Ignavibacteriaceae</taxon>
        <taxon>Ignavibacterium</taxon>
    </lineage>
</organism>
<dbReference type="NCBIfam" id="TIGR04183">
    <property type="entry name" value="Por_Secre_tail"/>
    <property type="match status" value="1"/>
</dbReference>
<dbReference type="AlphaFoldDB" id="A0A7V2ZIV1"/>
<dbReference type="EMBL" id="DSUJ01000008">
    <property type="protein sequence ID" value="HFI90623.1"/>
    <property type="molecule type" value="Genomic_DNA"/>
</dbReference>
<dbReference type="Gene3D" id="2.60.40.4070">
    <property type="match status" value="1"/>
</dbReference>
<accession>A0A7V2ZIV1</accession>
<comment type="caution">
    <text evidence="2">The sequence shown here is derived from an EMBL/GenBank/DDBJ whole genome shotgun (WGS) entry which is preliminary data.</text>
</comment>
<dbReference type="InterPro" id="IPR013783">
    <property type="entry name" value="Ig-like_fold"/>
</dbReference>
<dbReference type="Pfam" id="PF18962">
    <property type="entry name" value="Por_Secre_tail"/>
    <property type="match status" value="1"/>
</dbReference>
<name>A0A7V2ZIV1_9BACT</name>
<dbReference type="InterPro" id="IPR026444">
    <property type="entry name" value="Secre_tail"/>
</dbReference>
<dbReference type="Gene3D" id="2.60.40.10">
    <property type="entry name" value="Immunoglobulins"/>
    <property type="match status" value="1"/>
</dbReference>
<gene>
    <name evidence="2" type="ORF">ENS31_03705</name>
</gene>
<reference evidence="2" key="1">
    <citation type="journal article" date="2020" name="mSystems">
        <title>Genome- and Community-Level Interaction Insights into Carbon Utilization and Element Cycling Functions of Hydrothermarchaeota in Hydrothermal Sediment.</title>
        <authorList>
            <person name="Zhou Z."/>
            <person name="Liu Y."/>
            <person name="Xu W."/>
            <person name="Pan J."/>
            <person name="Luo Z.H."/>
            <person name="Li M."/>
        </authorList>
    </citation>
    <scope>NUCLEOTIDE SEQUENCE [LARGE SCALE GENOMIC DNA]</scope>
    <source>
        <strain evidence="2">SpSt-479</strain>
    </source>
</reference>
<evidence type="ECO:0000313" key="2">
    <source>
        <dbReference type="EMBL" id="HFI90623.1"/>
    </source>
</evidence>
<sequence>MSGVEVVPLQGLTPDKITIRRNVIHNNDFGNIFIDTSANYGIRPPYNLQYNSGLITGKHAIPNAIIDIYSANRYELSASAYFRIGTTTTDANGNFSYSTNLNVEAISVTATDFLGNTSGFARINIITDVENEEQIPKEFSLSQNYPNPFNPTTKISWQSPVGSRQTLKIYDVIGNEVATLVDEYRDAGRYEVEFDASGLSSGVYFYKLTLGSFTETKKMLILK</sequence>
<protein>
    <submittedName>
        <fullName evidence="2">T9SS type A sorting domain-containing protein</fullName>
    </submittedName>
</protein>